<evidence type="ECO:0000313" key="13">
    <source>
        <dbReference type="EMBL" id="KFL35673.1"/>
    </source>
</evidence>
<dbReference type="InterPro" id="IPR026877">
    <property type="entry name" value="DXPR_C"/>
</dbReference>
<feature type="binding site" evidence="9">
    <location>
        <position position="155"/>
    </location>
    <ligand>
        <name>1-deoxy-D-xylulose 5-phosphate</name>
        <dbReference type="ChEBI" id="CHEBI:57792"/>
    </ligand>
</feature>
<dbReference type="InterPro" id="IPR036291">
    <property type="entry name" value="NAD(P)-bd_dom_sf"/>
</dbReference>
<feature type="binding site" evidence="9">
    <location>
        <position position="130"/>
    </location>
    <ligand>
        <name>NADPH</name>
        <dbReference type="ChEBI" id="CHEBI:57783"/>
    </ligand>
</feature>
<feature type="binding site" evidence="9">
    <location>
        <position position="156"/>
    </location>
    <ligand>
        <name>1-deoxy-D-xylulose 5-phosphate</name>
        <dbReference type="ChEBI" id="CHEBI:57792"/>
    </ligand>
</feature>
<evidence type="ECO:0000259" key="12">
    <source>
        <dbReference type="Pfam" id="PF13288"/>
    </source>
</evidence>
<feature type="binding site" evidence="9">
    <location>
        <position position="226"/>
    </location>
    <ligand>
        <name>1-deoxy-D-xylulose 5-phosphate</name>
        <dbReference type="ChEBI" id="CHEBI:57792"/>
    </ligand>
</feature>
<feature type="binding site" evidence="9">
    <location>
        <position position="204"/>
    </location>
    <ligand>
        <name>1-deoxy-D-xylulose 5-phosphate</name>
        <dbReference type="ChEBI" id="CHEBI:57792"/>
    </ligand>
</feature>
<comment type="caution">
    <text evidence="13">The sequence shown here is derived from an EMBL/GenBank/DDBJ whole genome shotgun (WGS) entry which is preliminary data.</text>
</comment>
<dbReference type="HAMAP" id="MF_00183">
    <property type="entry name" value="DXP_reductoisom"/>
    <property type="match status" value="1"/>
</dbReference>
<dbReference type="Gene3D" id="1.10.1740.10">
    <property type="match status" value="1"/>
</dbReference>
<feature type="binding site" evidence="9">
    <location>
        <position position="16"/>
    </location>
    <ligand>
        <name>NADPH</name>
        <dbReference type="ChEBI" id="CHEBI:57783"/>
    </ligand>
</feature>
<dbReference type="OrthoDB" id="9806546at2"/>
<reference evidence="13 14" key="2">
    <citation type="journal article" date="2015" name="Stand. Genomic Sci.">
        <title>High quality draft genomic sequence of Arenimonas donghaensis DSM 18148(T).</title>
        <authorList>
            <person name="Chen F."/>
            <person name="Wang H."/>
            <person name="Cao Y."/>
            <person name="Li X."/>
            <person name="Wang G."/>
        </authorList>
    </citation>
    <scope>NUCLEOTIDE SEQUENCE [LARGE SCALE GENOMIC DNA]</scope>
    <source>
        <strain evidence="13 14">HO3-R19</strain>
    </source>
</reference>
<dbReference type="PANTHER" id="PTHR30525:SF0">
    <property type="entry name" value="1-DEOXY-D-XYLULOSE 5-PHOSPHATE REDUCTOISOMERASE, CHLOROPLASTIC"/>
    <property type="match status" value="1"/>
</dbReference>
<proteinExistence type="inferred from homology"/>
<comment type="function">
    <text evidence="9">Catalyzes the NADPH-dependent rearrangement and reduction of 1-deoxy-D-xylulose-5-phosphate (DXP) to 2-C-methyl-D-erythritol 4-phosphate (MEP).</text>
</comment>
<dbReference type="SUPFAM" id="SSF51735">
    <property type="entry name" value="NAD(P)-binding Rossmann-fold domains"/>
    <property type="match status" value="1"/>
</dbReference>
<dbReference type="SUPFAM" id="SSF69055">
    <property type="entry name" value="1-deoxy-D-xylulose-5-phosphate reductoisomerase, C-terminal domain"/>
    <property type="match status" value="1"/>
</dbReference>
<dbReference type="InterPro" id="IPR003821">
    <property type="entry name" value="DXP_reductoisomerase"/>
</dbReference>
<evidence type="ECO:0000259" key="10">
    <source>
        <dbReference type="Pfam" id="PF02670"/>
    </source>
</evidence>
<protein>
    <recommendedName>
        <fullName evidence="9">1-deoxy-D-xylulose 5-phosphate reductoisomerase</fullName>
        <shortName evidence="9">DXP reductoisomerase</shortName>
        <ecNumber evidence="9">1.1.1.267</ecNumber>
    </recommendedName>
    <alternativeName>
        <fullName evidence="9">1-deoxyxylulose-5-phosphate reductoisomerase</fullName>
    </alternativeName>
    <alternativeName>
        <fullName evidence="9">2-C-methyl-D-erythritol 4-phosphate synthase</fullName>
    </alternativeName>
</protein>
<dbReference type="NCBIfam" id="NF009114">
    <property type="entry name" value="PRK12464.1"/>
    <property type="match status" value="1"/>
</dbReference>
<keyword evidence="4 9" id="KW-0521">NADP</keyword>
<dbReference type="GO" id="GO:0030604">
    <property type="term" value="F:1-deoxy-D-xylulose-5-phosphate reductoisomerase activity"/>
    <property type="evidence" value="ECO:0007669"/>
    <property type="project" value="UniProtKB-UniRule"/>
</dbReference>
<comment type="pathway">
    <text evidence="1 9">Isoprenoid biosynthesis; isopentenyl diphosphate biosynthesis via DXP pathway; isopentenyl diphosphate from 1-deoxy-D-xylulose 5-phosphate: step 1/6.</text>
</comment>
<keyword evidence="6 9" id="KW-0464">Manganese</keyword>
<feature type="binding site" evidence="9">
    <location>
        <position position="223"/>
    </location>
    <ligand>
        <name>1-deoxy-D-xylulose 5-phosphate</name>
        <dbReference type="ChEBI" id="CHEBI:57792"/>
    </ligand>
</feature>
<dbReference type="RefSeq" id="WP_051924650.1">
    <property type="nucleotide sequence ID" value="NZ_AVCJ01000050.1"/>
</dbReference>
<dbReference type="Proteomes" id="UP000029085">
    <property type="component" value="Unassembled WGS sequence"/>
</dbReference>
<dbReference type="NCBIfam" id="TIGR00243">
    <property type="entry name" value="Dxr"/>
    <property type="match status" value="1"/>
</dbReference>
<feature type="domain" description="1-deoxy-D-xylulose 5-phosphate reductoisomerase N-terminal" evidence="10">
    <location>
        <begin position="8"/>
        <end position="136"/>
    </location>
</feature>
<dbReference type="Pfam" id="PF02670">
    <property type="entry name" value="DXP_reductoisom"/>
    <property type="match status" value="1"/>
</dbReference>
<dbReference type="InterPro" id="IPR036169">
    <property type="entry name" value="DXPR_C_sf"/>
</dbReference>
<evidence type="ECO:0000259" key="11">
    <source>
        <dbReference type="Pfam" id="PF08436"/>
    </source>
</evidence>
<accession>A0A087MFM0</accession>
<dbReference type="GO" id="GO:0070402">
    <property type="term" value="F:NADPH binding"/>
    <property type="evidence" value="ECO:0007669"/>
    <property type="project" value="InterPro"/>
</dbReference>
<evidence type="ECO:0000256" key="3">
    <source>
        <dbReference type="ARBA" id="ARBA00022723"/>
    </source>
</evidence>
<name>A0A087MFM0_9GAMM</name>
<dbReference type="AlphaFoldDB" id="A0A087MFM0"/>
<dbReference type="UniPathway" id="UPA00056">
    <property type="reaction ID" value="UER00092"/>
</dbReference>
<feature type="domain" description="1-deoxy-D-xylulose 5-phosphate reductoisomerase C-terminal" evidence="11">
    <location>
        <begin position="150"/>
        <end position="234"/>
    </location>
</feature>
<dbReference type="PATRIC" id="fig|1121014.3.peg.2505"/>
<dbReference type="STRING" id="1121014.N788_08015"/>
<feature type="binding site" evidence="9">
    <location>
        <position position="17"/>
    </location>
    <ligand>
        <name>NADPH</name>
        <dbReference type="ChEBI" id="CHEBI:57783"/>
    </ligand>
</feature>
<evidence type="ECO:0000256" key="1">
    <source>
        <dbReference type="ARBA" id="ARBA00005094"/>
    </source>
</evidence>
<dbReference type="Pfam" id="PF08436">
    <property type="entry name" value="DXP_redisom_C"/>
    <property type="match status" value="1"/>
</dbReference>
<comment type="caution">
    <text evidence="9">Lacks conserved residue(s) required for the propagation of feature annotation.</text>
</comment>
<keyword evidence="3 9" id="KW-0479">Metal-binding</keyword>
<feature type="binding site" evidence="9">
    <location>
        <position position="226"/>
    </location>
    <ligand>
        <name>Mn(2+)</name>
        <dbReference type="ChEBI" id="CHEBI:29035"/>
    </ligand>
</feature>
<feature type="binding site" evidence="9">
    <location>
        <position position="154"/>
    </location>
    <ligand>
        <name>Mn(2+)</name>
        <dbReference type="ChEBI" id="CHEBI:29035"/>
    </ligand>
</feature>
<evidence type="ECO:0000256" key="7">
    <source>
        <dbReference type="ARBA" id="ARBA00023229"/>
    </source>
</evidence>
<feature type="binding site" evidence="9">
    <location>
        <position position="217"/>
    </location>
    <ligand>
        <name>1-deoxy-D-xylulose 5-phosphate</name>
        <dbReference type="ChEBI" id="CHEBI:57792"/>
    </ligand>
</feature>
<dbReference type="PIRSF" id="PIRSF006205">
    <property type="entry name" value="Dxp_reductismrs"/>
    <property type="match status" value="1"/>
</dbReference>
<keyword evidence="9" id="KW-0460">Magnesium</keyword>
<comment type="catalytic activity">
    <reaction evidence="8">
        <text>2-C-methyl-D-erythritol 4-phosphate + NADP(+) = 1-deoxy-D-xylulose 5-phosphate + NADPH + H(+)</text>
        <dbReference type="Rhea" id="RHEA:13717"/>
        <dbReference type="ChEBI" id="CHEBI:15378"/>
        <dbReference type="ChEBI" id="CHEBI:57783"/>
        <dbReference type="ChEBI" id="CHEBI:57792"/>
        <dbReference type="ChEBI" id="CHEBI:58262"/>
        <dbReference type="ChEBI" id="CHEBI:58349"/>
        <dbReference type="EC" id="1.1.1.267"/>
    </reaction>
    <physiologicalReaction direction="right-to-left" evidence="8">
        <dbReference type="Rhea" id="RHEA:13719"/>
    </physiologicalReaction>
</comment>
<dbReference type="Pfam" id="PF13288">
    <property type="entry name" value="DXPR_C"/>
    <property type="match status" value="1"/>
</dbReference>
<dbReference type="GO" id="GO:0030145">
    <property type="term" value="F:manganese ion binding"/>
    <property type="evidence" value="ECO:0007669"/>
    <property type="project" value="TreeGrafter"/>
</dbReference>
<feature type="binding site" evidence="9">
    <location>
        <position position="14"/>
    </location>
    <ligand>
        <name>NADPH</name>
        <dbReference type="ChEBI" id="CHEBI:57783"/>
    </ligand>
</feature>
<dbReference type="Gene3D" id="3.40.50.720">
    <property type="entry name" value="NAD(P)-binding Rossmann-like Domain"/>
    <property type="match status" value="1"/>
</dbReference>
<dbReference type="GO" id="GO:0051484">
    <property type="term" value="P:isopentenyl diphosphate biosynthetic process, methylerythritol 4-phosphate pathway involved in terpenoid biosynthetic process"/>
    <property type="evidence" value="ECO:0007669"/>
    <property type="project" value="UniProtKB-ARBA"/>
</dbReference>
<feature type="binding site" evidence="9">
    <location>
        <position position="210"/>
    </location>
    <ligand>
        <name>NADPH</name>
        <dbReference type="ChEBI" id="CHEBI:57783"/>
    </ligand>
</feature>
<feature type="binding site" evidence="9">
    <location>
        <position position="181"/>
    </location>
    <ligand>
        <name>1-deoxy-D-xylulose 5-phosphate</name>
        <dbReference type="ChEBI" id="CHEBI:57792"/>
    </ligand>
</feature>
<dbReference type="SUPFAM" id="SSF55347">
    <property type="entry name" value="Glyceraldehyde-3-phosphate dehydrogenase-like, C-terminal domain"/>
    <property type="match status" value="1"/>
</dbReference>
<dbReference type="EMBL" id="AVCJ01000050">
    <property type="protein sequence ID" value="KFL35673.1"/>
    <property type="molecule type" value="Genomic_DNA"/>
</dbReference>
<keyword evidence="5 9" id="KW-0560">Oxidoreductase</keyword>
<feature type="binding site" evidence="9">
    <location>
        <position position="222"/>
    </location>
    <ligand>
        <name>1-deoxy-D-xylulose 5-phosphate</name>
        <dbReference type="ChEBI" id="CHEBI:57792"/>
    </ligand>
</feature>
<feature type="binding site" evidence="9">
    <location>
        <position position="156"/>
    </location>
    <ligand>
        <name>Mn(2+)</name>
        <dbReference type="ChEBI" id="CHEBI:29035"/>
    </ligand>
</feature>
<evidence type="ECO:0000256" key="9">
    <source>
        <dbReference type="HAMAP-Rule" id="MF_00183"/>
    </source>
</evidence>
<evidence type="ECO:0000313" key="14">
    <source>
        <dbReference type="Proteomes" id="UP000029085"/>
    </source>
</evidence>
<dbReference type="FunFam" id="3.40.50.720:FF:000045">
    <property type="entry name" value="1-deoxy-D-xylulose 5-phosphate reductoisomerase"/>
    <property type="match status" value="1"/>
</dbReference>
<evidence type="ECO:0000256" key="8">
    <source>
        <dbReference type="ARBA" id="ARBA00048543"/>
    </source>
</evidence>
<feature type="binding site" evidence="9">
    <location>
        <position position="128"/>
    </location>
    <ligand>
        <name>NADPH</name>
        <dbReference type="ChEBI" id="CHEBI:57783"/>
    </ligand>
</feature>
<keyword evidence="7 9" id="KW-0414">Isoprene biosynthesis</keyword>
<comment type="similarity">
    <text evidence="2 9">Belongs to the DXR family.</text>
</comment>
<evidence type="ECO:0000256" key="2">
    <source>
        <dbReference type="ARBA" id="ARBA00006825"/>
    </source>
</evidence>
<keyword evidence="14" id="KW-1185">Reference proteome</keyword>
<comment type="cofactor">
    <cofactor evidence="9">
        <name>Mg(2+)</name>
        <dbReference type="ChEBI" id="CHEBI:18420"/>
    </cofactor>
    <cofactor evidence="9">
        <name>Mn(2+)</name>
        <dbReference type="ChEBI" id="CHEBI:29035"/>
    </cofactor>
</comment>
<feature type="binding site" evidence="9">
    <location>
        <position position="15"/>
    </location>
    <ligand>
        <name>NADPH</name>
        <dbReference type="ChEBI" id="CHEBI:57783"/>
    </ligand>
</feature>
<sequence>MAGPLKTVALLGATGSIGRSTLDVVARHPDRFRIGALSAHGRVDALLALCERFRPDAAVVSDPAAYPALRDGLAARGLPTRALAGPAALDEVAADPGNDTVVAAIVGAAGMASTLAAARSGKRLLLANKESVVLAGELLMRAAREGGASILPVDSEHNAIYQCLPADDGRQGVRRLLLTASGGPFRGRDRAALAKVTPEQACAHPNWDMGPKISVDSATLMNKGLEVIEARHLFGLPPERIEVVVHPQSVIHSLVDYVDGSVLAQLGNPDMRTALAYGLAWPERIDSGVAPLDLASLARFDFEAPDLETFPCLALAYRALEAGGSAPAVLSAANEVAVSAFLQGQLGFLGIPDLVQACLDATPAGPADSLDDLLETDAAARRLAGELITRMRLQ</sequence>
<reference evidence="14" key="1">
    <citation type="submission" date="2013-08" db="EMBL/GenBank/DDBJ databases">
        <title>Genome sequencing of Arenimonas donghaensis.</title>
        <authorList>
            <person name="Chen F."/>
            <person name="Wang G."/>
        </authorList>
    </citation>
    <scope>NUCLEOTIDE SEQUENCE [LARGE SCALE GENOMIC DNA]</scope>
    <source>
        <strain evidence="14">HO3-R19</strain>
    </source>
</reference>
<feature type="binding site" evidence="9">
    <location>
        <position position="129"/>
    </location>
    <ligand>
        <name>1-deoxy-D-xylulose 5-phosphate</name>
        <dbReference type="ChEBI" id="CHEBI:57792"/>
    </ligand>
</feature>
<gene>
    <name evidence="9" type="primary">dxr</name>
    <name evidence="13" type="ORF">N788_08015</name>
</gene>
<organism evidence="13 14">
    <name type="scientific">Arenimonas donghaensis DSM 18148 = HO3-R19</name>
    <dbReference type="NCBI Taxonomy" id="1121014"/>
    <lineage>
        <taxon>Bacteria</taxon>
        <taxon>Pseudomonadati</taxon>
        <taxon>Pseudomonadota</taxon>
        <taxon>Gammaproteobacteria</taxon>
        <taxon>Lysobacterales</taxon>
        <taxon>Lysobacteraceae</taxon>
        <taxon>Arenimonas</taxon>
    </lineage>
</organism>
<evidence type="ECO:0000256" key="6">
    <source>
        <dbReference type="ARBA" id="ARBA00023211"/>
    </source>
</evidence>
<evidence type="ECO:0000256" key="4">
    <source>
        <dbReference type="ARBA" id="ARBA00022857"/>
    </source>
</evidence>
<feature type="domain" description="DXP reductoisomerase C-terminal" evidence="12">
    <location>
        <begin position="266"/>
        <end position="382"/>
    </location>
</feature>
<dbReference type="PANTHER" id="PTHR30525">
    <property type="entry name" value="1-DEOXY-D-XYLULOSE 5-PHOSPHATE REDUCTOISOMERASE"/>
    <property type="match status" value="1"/>
</dbReference>
<evidence type="ECO:0000256" key="5">
    <source>
        <dbReference type="ARBA" id="ARBA00023002"/>
    </source>
</evidence>
<dbReference type="InterPro" id="IPR013644">
    <property type="entry name" value="DXP_reductoisomerase_C"/>
</dbReference>
<dbReference type="EC" id="1.1.1.267" evidence="9"/>
<dbReference type="InterPro" id="IPR013512">
    <property type="entry name" value="DXP_reductoisomerase_N"/>
</dbReference>